<evidence type="ECO:0000256" key="1">
    <source>
        <dbReference type="SAM" id="Phobius"/>
    </source>
</evidence>
<proteinExistence type="predicted"/>
<protein>
    <recommendedName>
        <fullName evidence="4">DUF4149 domain-containing protein</fullName>
    </recommendedName>
</protein>
<gene>
    <name evidence="2" type="ORF">AsAng_0034130</name>
</gene>
<evidence type="ECO:0000313" key="2">
    <source>
        <dbReference type="EMBL" id="BDS12689.1"/>
    </source>
</evidence>
<feature type="transmembrane region" description="Helical" evidence="1">
    <location>
        <begin position="44"/>
        <end position="67"/>
    </location>
</feature>
<organism evidence="2 3">
    <name type="scientific">Aureispira anguillae</name>
    <dbReference type="NCBI Taxonomy" id="2864201"/>
    <lineage>
        <taxon>Bacteria</taxon>
        <taxon>Pseudomonadati</taxon>
        <taxon>Bacteroidota</taxon>
        <taxon>Saprospiria</taxon>
        <taxon>Saprospirales</taxon>
        <taxon>Saprospiraceae</taxon>
        <taxon>Aureispira</taxon>
    </lineage>
</organism>
<keyword evidence="1" id="KW-0812">Transmembrane</keyword>
<dbReference type="KEGG" id="aup:AsAng_0034130"/>
<accession>A0A915YGF3</accession>
<dbReference type="AlphaFoldDB" id="A0A915YGF3"/>
<feature type="transmembrane region" description="Helical" evidence="1">
    <location>
        <begin position="119"/>
        <end position="137"/>
    </location>
</feature>
<dbReference type="RefSeq" id="WP_264788049.1">
    <property type="nucleotide sequence ID" value="NZ_AP026867.1"/>
</dbReference>
<dbReference type="Proteomes" id="UP001060919">
    <property type="component" value="Chromosome"/>
</dbReference>
<name>A0A915YGF3_9BACT</name>
<sequence>MKLKVIALLILGIWSGMVLGISFLEAPLKFQAPNITLSLGLGIGQLVFAALNKFECLFVLFLLVWLIFQYKQLDKLTTLVLLIPLVIVTIQSLWLLPLLSTRIDKILAGISIAKSNHHFYYVVLEAIKVVFLITSFIKINSYERDH</sequence>
<keyword evidence="3" id="KW-1185">Reference proteome</keyword>
<keyword evidence="1" id="KW-0472">Membrane</keyword>
<dbReference type="EMBL" id="AP026867">
    <property type="protein sequence ID" value="BDS12689.1"/>
    <property type="molecule type" value="Genomic_DNA"/>
</dbReference>
<evidence type="ECO:0000313" key="3">
    <source>
        <dbReference type="Proteomes" id="UP001060919"/>
    </source>
</evidence>
<keyword evidence="1" id="KW-1133">Transmembrane helix</keyword>
<reference evidence="2" key="1">
    <citation type="submission" date="2022-09" db="EMBL/GenBank/DDBJ databases">
        <title>Aureispira anguillicida sp. nov., isolated from Leptocephalus of Japanese eel Anguilla japonica.</title>
        <authorList>
            <person name="Yuasa K."/>
            <person name="Mekata T."/>
            <person name="Ikunari K."/>
        </authorList>
    </citation>
    <scope>NUCLEOTIDE SEQUENCE</scope>
    <source>
        <strain evidence="2">EL160426</strain>
    </source>
</reference>
<feature type="transmembrane region" description="Helical" evidence="1">
    <location>
        <begin position="79"/>
        <end position="99"/>
    </location>
</feature>
<evidence type="ECO:0008006" key="4">
    <source>
        <dbReference type="Google" id="ProtNLM"/>
    </source>
</evidence>